<protein>
    <submittedName>
        <fullName evidence="2">Uncharacterized protein</fullName>
    </submittedName>
</protein>
<keyword evidence="1" id="KW-0472">Membrane</keyword>
<dbReference type="Proteomes" id="UP000005413">
    <property type="component" value="Unassembled WGS sequence"/>
</dbReference>
<name>G5JJV5_9STAP</name>
<dbReference type="InterPro" id="IPR009682">
    <property type="entry name" value="DUF1270"/>
</dbReference>
<keyword evidence="1" id="KW-0812">Transmembrane</keyword>
<evidence type="ECO:0000256" key="1">
    <source>
        <dbReference type="SAM" id="Phobius"/>
    </source>
</evidence>
<reference evidence="2 3" key="1">
    <citation type="journal article" date="2012" name="BMC Genomics">
        <title>Comparative genomic analysis of the genus Staphylococcus including Staphylococcus aureus and its newly described sister species Staphylococcus simiae.</title>
        <authorList>
            <person name="Suzuki H."/>
            <person name="Lefebure T."/>
            <person name="Pavinski Bitar P."/>
            <person name="Stanhope M.J."/>
        </authorList>
    </citation>
    <scope>NUCLEOTIDE SEQUENCE [LARGE SCALE GENOMIC DNA]</scope>
    <source>
        <strain evidence="2 3">CCM 7213</strain>
    </source>
</reference>
<comment type="caution">
    <text evidence="2">The sequence shown here is derived from an EMBL/GenBank/DDBJ whole genome shotgun (WGS) entry which is preliminary data.</text>
</comment>
<keyword evidence="3" id="KW-1185">Reference proteome</keyword>
<dbReference type="Pfam" id="PF06900">
    <property type="entry name" value="DUF1270"/>
    <property type="match status" value="1"/>
</dbReference>
<dbReference type="PATRIC" id="fig|911238.3.peg.1535"/>
<keyword evidence="1" id="KW-1133">Transmembrane helix</keyword>
<proteinExistence type="predicted"/>
<evidence type="ECO:0000313" key="3">
    <source>
        <dbReference type="Proteomes" id="UP000005413"/>
    </source>
</evidence>
<sequence length="74" mass="8562">MSDEMATYWFNFLYERGLIHEVLREEGIIAPLEKDGDKKTASEERGEKMSKEYASYLIATLIFTVISIVLLPFL</sequence>
<dbReference type="EMBL" id="AEUN01000463">
    <property type="protein sequence ID" value="EHJ07510.1"/>
    <property type="molecule type" value="Genomic_DNA"/>
</dbReference>
<gene>
    <name evidence="2" type="ORF">SS7213T_08822</name>
</gene>
<feature type="transmembrane region" description="Helical" evidence="1">
    <location>
        <begin position="53"/>
        <end position="73"/>
    </location>
</feature>
<organism evidence="2 3">
    <name type="scientific">Staphylococcus simiae CCM 7213 = CCUG 51256</name>
    <dbReference type="NCBI Taxonomy" id="911238"/>
    <lineage>
        <taxon>Bacteria</taxon>
        <taxon>Bacillati</taxon>
        <taxon>Bacillota</taxon>
        <taxon>Bacilli</taxon>
        <taxon>Bacillales</taxon>
        <taxon>Staphylococcaceae</taxon>
        <taxon>Staphylococcus</taxon>
    </lineage>
</organism>
<dbReference type="AlphaFoldDB" id="G5JJV5"/>
<evidence type="ECO:0000313" key="2">
    <source>
        <dbReference type="EMBL" id="EHJ07510.1"/>
    </source>
</evidence>
<accession>G5JJV5</accession>